<organism evidence="2 3">
    <name type="scientific">Rhodoplanes azumiensis</name>
    <dbReference type="NCBI Taxonomy" id="1897628"/>
    <lineage>
        <taxon>Bacteria</taxon>
        <taxon>Pseudomonadati</taxon>
        <taxon>Pseudomonadota</taxon>
        <taxon>Alphaproteobacteria</taxon>
        <taxon>Hyphomicrobiales</taxon>
        <taxon>Nitrobacteraceae</taxon>
        <taxon>Rhodoplanes</taxon>
    </lineage>
</organism>
<dbReference type="PROSITE" id="PS51318">
    <property type="entry name" value="TAT"/>
    <property type="match status" value="1"/>
</dbReference>
<feature type="chain" id="PRO_5045300655" evidence="1">
    <location>
        <begin position="33"/>
        <end position="133"/>
    </location>
</feature>
<feature type="signal peptide" evidence="1">
    <location>
        <begin position="1"/>
        <end position="32"/>
    </location>
</feature>
<comment type="caution">
    <text evidence="2">The sequence shown here is derived from an EMBL/GenBank/DDBJ whole genome shotgun (WGS) entry which is preliminary data.</text>
</comment>
<gene>
    <name evidence="2" type="ORF">ACFSOX_14530</name>
</gene>
<accession>A0ABW5ALS7</accession>
<dbReference type="Proteomes" id="UP001597314">
    <property type="component" value="Unassembled WGS sequence"/>
</dbReference>
<keyword evidence="1" id="KW-0732">Signal</keyword>
<evidence type="ECO:0000256" key="1">
    <source>
        <dbReference type="SAM" id="SignalP"/>
    </source>
</evidence>
<name>A0ABW5ALS7_9BRAD</name>
<dbReference type="RefSeq" id="WP_378478529.1">
    <property type="nucleotide sequence ID" value="NZ_JBHUIW010000016.1"/>
</dbReference>
<protein>
    <submittedName>
        <fullName evidence="2">Uncharacterized protein</fullName>
    </submittedName>
</protein>
<dbReference type="InterPro" id="IPR006311">
    <property type="entry name" value="TAT_signal"/>
</dbReference>
<keyword evidence="3" id="KW-1185">Reference proteome</keyword>
<sequence>MITRRILLTSAALATSALTAGPVLLAPAPALAHNPKPSHGGRIVIAGQYHVELVIAGTTVSAYLLGHDDKPRDAAGHQGFALLVVDGKSQRVPLVPAGPNRLEGTAPAPLPPTAKAVVQITAPGGATAQAKFD</sequence>
<proteinExistence type="predicted"/>
<dbReference type="EMBL" id="JBHUIW010000016">
    <property type="protein sequence ID" value="MFD2183372.1"/>
    <property type="molecule type" value="Genomic_DNA"/>
</dbReference>
<evidence type="ECO:0000313" key="2">
    <source>
        <dbReference type="EMBL" id="MFD2183372.1"/>
    </source>
</evidence>
<reference evidence="3" key="1">
    <citation type="journal article" date="2019" name="Int. J. Syst. Evol. Microbiol.">
        <title>The Global Catalogue of Microorganisms (GCM) 10K type strain sequencing project: providing services to taxonomists for standard genome sequencing and annotation.</title>
        <authorList>
            <consortium name="The Broad Institute Genomics Platform"/>
            <consortium name="The Broad Institute Genome Sequencing Center for Infectious Disease"/>
            <person name="Wu L."/>
            <person name="Ma J."/>
        </authorList>
    </citation>
    <scope>NUCLEOTIDE SEQUENCE [LARGE SCALE GENOMIC DNA]</scope>
    <source>
        <strain evidence="3">CGMCC 1.6774</strain>
    </source>
</reference>
<evidence type="ECO:0000313" key="3">
    <source>
        <dbReference type="Proteomes" id="UP001597314"/>
    </source>
</evidence>